<evidence type="ECO:0000313" key="3">
    <source>
        <dbReference type="Proteomes" id="UP000253664"/>
    </source>
</evidence>
<organism evidence="2 3">
    <name type="scientific">Ophiocordyceps polyrhachis-furcata BCC 54312</name>
    <dbReference type="NCBI Taxonomy" id="1330021"/>
    <lineage>
        <taxon>Eukaryota</taxon>
        <taxon>Fungi</taxon>
        <taxon>Dikarya</taxon>
        <taxon>Ascomycota</taxon>
        <taxon>Pezizomycotina</taxon>
        <taxon>Sordariomycetes</taxon>
        <taxon>Hypocreomycetidae</taxon>
        <taxon>Hypocreales</taxon>
        <taxon>Ophiocordycipitaceae</taxon>
        <taxon>Ophiocordyceps</taxon>
    </lineage>
</organism>
<sequence>PKARHNALSHSGAIAVIAPDRLVIAIVTAIGALQPSHRSARCTNSGHSARSVVTAVITVIVTAIDALLIHDVEVFLQITYLPSQISKEGKYIRTNGKV</sequence>
<accession>A0A367LKG3</accession>
<gene>
    <name evidence="2" type="ORF">L249_7053</name>
</gene>
<dbReference type="EMBL" id="LKCN02000003">
    <property type="protein sequence ID" value="RCI14911.1"/>
    <property type="molecule type" value="Genomic_DNA"/>
</dbReference>
<proteinExistence type="predicted"/>
<protein>
    <submittedName>
        <fullName evidence="2">Uncharacterized protein</fullName>
    </submittedName>
</protein>
<reference evidence="2 3" key="1">
    <citation type="journal article" date="2015" name="BMC Genomics">
        <title>Insights from the genome of Ophiocordyceps polyrhachis-furcata to pathogenicity and host specificity in insect fungi.</title>
        <authorList>
            <person name="Wichadakul D."/>
            <person name="Kobmoo N."/>
            <person name="Ingsriswang S."/>
            <person name="Tangphatsornruang S."/>
            <person name="Chantasingh D."/>
            <person name="Luangsa-ard J.J."/>
            <person name="Eurwilaichitr L."/>
        </authorList>
    </citation>
    <scope>NUCLEOTIDE SEQUENCE [LARGE SCALE GENOMIC DNA]</scope>
    <source>
        <strain evidence="2 3">BCC 54312</strain>
    </source>
</reference>
<name>A0A367LKG3_9HYPO</name>
<evidence type="ECO:0000313" key="2">
    <source>
        <dbReference type="EMBL" id="RCI14911.1"/>
    </source>
</evidence>
<keyword evidence="3" id="KW-1185">Reference proteome</keyword>
<keyword evidence="1" id="KW-0812">Transmembrane</keyword>
<comment type="caution">
    <text evidence="2">The sequence shown here is derived from an EMBL/GenBank/DDBJ whole genome shotgun (WGS) entry which is preliminary data.</text>
</comment>
<keyword evidence="1" id="KW-1133">Transmembrane helix</keyword>
<dbReference type="AlphaFoldDB" id="A0A367LKG3"/>
<dbReference type="Proteomes" id="UP000253664">
    <property type="component" value="Unassembled WGS sequence"/>
</dbReference>
<keyword evidence="1" id="KW-0472">Membrane</keyword>
<feature type="non-terminal residue" evidence="2">
    <location>
        <position position="1"/>
    </location>
</feature>
<feature type="transmembrane region" description="Helical" evidence="1">
    <location>
        <begin position="52"/>
        <end position="69"/>
    </location>
</feature>
<evidence type="ECO:0000256" key="1">
    <source>
        <dbReference type="SAM" id="Phobius"/>
    </source>
</evidence>